<dbReference type="EMBL" id="JAUSWL010000022">
    <property type="protein sequence ID" value="MDQ0547153.1"/>
    <property type="molecule type" value="Genomic_DNA"/>
</dbReference>
<comment type="caution">
    <text evidence="1">The sequence shown here is derived from an EMBL/GenBank/DDBJ whole genome shotgun (WGS) entry which is preliminary data.</text>
</comment>
<dbReference type="AlphaFoldDB" id="A0AAJ1X158"/>
<proteinExistence type="predicted"/>
<dbReference type="Proteomes" id="UP001223420">
    <property type="component" value="Unassembled WGS sequence"/>
</dbReference>
<accession>A0AAJ1X158</accession>
<organism evidence="1 2">
    <name type="scientific">Methylobacterium brachiatum</name>
    <dbReference type="NCBI Taxonomy" id="269660"/>
    <lineage>
        <taxon>Bacteria</taxon>
        <taxon>Pseudomonadati</taxon>
        <taxon>Pseudomonadota</taxon>
        <taxon>Alphaproteobacteria</taxon>
        <taxon>Hyphomicrobiales</taxon>
        <taxon>Methylobacteriaceae</taxon>
        <taxon>Methylobacterium</taxon>
    </lineage>
</organism>
<sequence>MSLDNPHDPDRQIGEIFQKLSALRVACGEAALTRCVSAVLVTLGASAMAEAERRARALAEPAGARPRDVRVTAWAQRKDSEPFDESIGPS</sequence>
<evidence type="ECO:0000313" key="2">
    <source>
        <dbReference type="Proteomes" id="UP001223420"/>
    </source>
</evidence>
<dbReference type="RefSeq" id="WP_230368076.1">
    <property type="nucleotide sequence ID" value="NZ_JAJALK010000021.1"/>
</dbReference>
<gene>
    <name evidence="1" type="ORF">QO001_006109</name>
</gene>
<evidence type="ECO:0000313" key="1">
    <source>
        <dbReference type="EMBL" id="MDQ0547153.1"/>
    </source>
</evidence>
<protein>
    <submittedName>
        <fullName evidence="1">Uncharacterized protein</fullName>
    </submittedName>
</protein>
<reference evidence="1" key="1">
    <citation type="submission" date="2023-07" db="EMBL/GenBank/DDBJ databases">
        <title>Genomic Encyclopedia of Type Strains, Phase IV (KMG-IV): sequencing the most valuable type-strain genomes for metagenomic binning, comparative biology and taxonomic classification.</title>
        <authorList>
            <person name="Goeker M."/>
        </authorList>
    </citation>
    <scope>NUCLEOTIDE SEQUENCE</scope>
    <source>
        <strain evidence="1">DSM 19569</strain>
    </source>
</reference>
<name>A0AAJ1X158_9HYPH</name>